<comment type="caution">
    <text evidence="1">The sequence shown here is derived from an EMBL/GenBank/DDBJ whole genome shotgun (WGS) entry which is preliminary data.</text>
</comment>
<accession>A0A0R1KTV5</accession>
<organism evidence="1 2">
    <name type="scientific">Companilactobacillus bobalius DSM 19674</name>
    <dbReference type="NCBI Taxonomy" id="1423788"/>
    <lineage>
        <taxon>Bacteria</taxon>
        <taxon>Bacillati</taxon>
        <taxon>Bacillota</taxon>
        <taxon>Bacilli</taxon>
        <taxon>Lactobacillales</taxon>
        <taxon>Lactobacillaceae</taxon>
        <taxon>Companilactobacillus</taxon>
        <taxon>Companilactobacillus bobalius</taxon>
    </lineage>
</organism>
<evidence type="ECO:0008006" key="3">
    <source>
        <dbReference type="Google" id="ProtNLM"/>
    </source>
</evidence>
<keyword evidence="2" id="KW-1185">Reference proteome</keyword>
<reference evidence="1 2" key="1">
    <citation type="journal article" date="2015" name="Genome Announc.">
        <title>Expanding the biotechnology potential of lactobacilli through comparative genomics of 213 strains and associated genera.</title>
        <authorList>
            <person name="Sun Z."/>
            <person name="Harris H.M."/>
            <person name="McCann A."/>
            <person name="Guo C."/>
            <person name="Argimon S."/>
            <person name="Zhang W."/>
            <person name="Yang X."/>
            <person name="Jeffery I.B."/>
            <person name="Cooney J.C."/>
            <person name="Kagawa T.F."/>
            <person name="Liu W."/>
            <person name="Song Y."/>
            <person name="Salvetti E."/>
            <person name="Wrobel A."/>
            <person name="Rasinkangas P."/>
            <person name="Parkhill J."/>
            <person name="Rea M.C."/>
            <person name="O'Sullivan O."/>
            <person name="Ritari J."/>
            <person name="Douillard F.P."/>
            <person name="Paul Ross R."/>
            <person name="Yang R."/>
            <person name="Briner A.E."/>
            <person name="Felis G.E."/>
            <person name="de Vos W.M."/>
            <person name="Barrangou R."/>
            <person name="Klaenhammer T.R."/>
            <person name="Caufield P.W."/>
            <person name="Cui Y."/>
            <person name="Zhang H."/>
            <person name="O'Toole P.W."/>
        </authorList>
    </citation>
    <scope>NUCLEOTIDE SEQUENCE [LARGE SCALE GENOMIC DNA]</scope>
    <source>
        <strain evidence="1 2">DSM 19674</strain>
    </source>
</reference>
<sequence>MKRGIIGSIVGSVLVAIWIVLGFGNLLLIVLAGMVGYLIATITGSAEDKSSLRSKITKILQIKE</sequence>
<proteinExistence type="predicted"/>
<evidence type="ECO:0000313" key="2">
    <source>
        <dbReference type="Proteomes" id="UP000051515"/>
    </source>
</evidence>
<dbReference type="RefSeq" id="WP_056950990.1">
    <property type="nucleotide sequence ID" value="NZ_AZDY01000029.1"/>
</dbReference>
<evidence type="ECO:0000313" key="1">
    <source>
        <dbReference type="EMBL" id="KRK83993.1"/>
    </source>
</evidence>
<dbReference type="OrthoDB" id="2324284at2"/>
<dbReference type="AlphaFoldDB" id="A0A0R1KTV5"/>
<protein>
    <recommendedName>
        <fullName evidence="3">Small integral membrane protein</fullName>
    </recommendedName>
</protein>
<dbReference type="Proteomes" id="UP000051515">
    <property type="component" value="Unassembled WGS sequence"/>
</dbReference>
<dbReference type="STRING" id="1423788.FC78_GL000999"/>
<dbReference type="PATRIC" id="fig|1423788.3.peg.1026"/>
<gene>
    <name evidence="1" type="ORF">FC78_GL000999</name>
</gene>
<dbReference type="EMBL" id="AZDY01000029">
    <property type="protein sequence ID" value="KRK83993.1"/>
    <property type="molecule type" value="Genomic_DNA"/>
</dbReference>
<name>A0A0R1KTV5_9LACO</name>